<keyword evidence="5" id="KW-1003">Cell membrane</keyword>
<keyword evidence="11" id="KW-0175">Coiled coil</keyword>
<dbReference type="GO" id="GO:0006935">
    <property type="term" value="P:chemotaxis"/>
    <property type="evidence" value="ECO:0007669"/>
    <property type="project" value="UniProtKB-KW"/>
</dbReference>
<protein>
    <recommendedName>
        <fullName evidence="3">Flagellar FliJ protein</fullName>
    </recommendedName>
</protein>
<dbReference type="GO" id="GO:0071973">
    <property type="term" value="P:bacterial-type flagellum-dependent cell motility"/>
    <property type="evidence" value="ECO:0007669"/>
    <property type="project" value="InterPro"/>
</dbReference>
<gene>
    <name evidence="12" type="ORF">EP073_11750</name>
</gene>
<evidence type="ECO:0000256" key="5">
    <source>
        <dbReference type="ARBA" id="ARBA00022475"/>
    </source>
</evidence>
<evidence type="ECO:0000256" key="4">
    <source>
        <dbReference type="ARBA" id="ARBA00022448"/>
    </source>
</evidence>
<evidence type="ECO:0000256" key="6">
    <source>
        <dbReference type="ARBA" id="ARBA00022500"/>
    </source>
</evidence>
<keyword evidence="9" id="KW-0472">Membrane</keyword>
<dbReference type="InterPro" id="IPR012823">
    <property type="entry name" value="Flagell_FliJ"/>
</dbReference>
<dbReference type="GO" id="GO:0005886">
    <property type="term" value="C:plasma membrane"/>
    <property type="evidence" value="ECO:0007669"/>
    <property type="project" value="UniProtKB-SubCell"/>
</dbReference>
<dbReference type="GO" id="GO:0015031">
    <property type="term" value="P:protein transport"/>
    <property type="evidence" value="ECO:0007669"/>
    <property type="project" value="UniProtKB-KW"/>
</dbReference>
<evidence type="ECO:0000256" key="1">
    <source>
        <dbReference type="ARBA" id="ARBA00004413"/>
    </source>
</evidence>
<keyword evidence="7" id="KW-1005">Bacterial flagellum biogenesis</keyword>
<evidence type="ECO:0000256" key="8">
    <source>
        <dbReference type="ARBA" id="ARBA00022927"/>
    </source>
</evidence>
<dbReference type="Gene3D" id="1.10.287.1700">
    <property type="match status" value="1"/>
</dbReference>
<evidence type="ECO:0000256" key="2">
    <source>
        <dbReference type="ARBA" id="ARBA00010004"/>
    </source>
</evidence>
<feature type="coiled-coil region" evidence="11">
    <location>
        <begin position="11"/>
        <end position="45"/>
    </location>
</feature>
<dbReference type="EMBL" id="CP035108">
    <property type="protein sequence ID" value="QAR34052.1"/>
    <property type="molecule type" value="Genomic_DNA"/>
</dbReference>
<keyword evidence="4" id="KW-0813">Transport</keyword>
<name>A0A3R5V2L6_9BACT</name>
<reference evidence="12 13" key="1">
    <citation type="submission" date="2019-01" db="EMBL/GenBank/DDBJ databases">
        <title>Geovibrio thiophilus DSM 11263, complete genome.</title>
        <authorList>
            <person name="Spring S."/>
            <person name="Bunk B."/>
            <person name="Sproer C."/>
        </authorList>
    </citation>
    <scope>NUCLEOTIDE SEQUENCE [LARGE SCALE GENOMIC DNA]</scope>
    <source>
        <strain evidence="12 13">DSM 11263</strain>
    </source>
</reference>
<keyword evidence="10" id="KW-1006">Bacterial flagellum protein export</keyword>
<dbReference type="AlphaFoldDB" id="A0A3R5V2L6"/>
<evidence type="ECO:0000256" key="11">
    <source>
        <dbReference type="SAM" id="Coils"/>
    </source>
</evidence>
<keyword evidence="6" id="KW-0145">Chemotaxis</keyword>
<organism evidence="12 13">
    <name type="scientific">Geovibrio thiophilus</name>
    <dbReference type="NCBI Taxonomy" id="139438"/>
    <lineage>
        <taxon>Bacteria</taxon>
        <taxon>Pseudomonadati</taxon>
        <taxon>Deferribacterota</taxon>
        <taxon>Deferribacteres</taxon>
        <taxon>Deferribacterales</taxon>
        <taxon>Geovibrionaceae</taxon>
        <taxon>Geovibrio</taxon>
    </lineage>
</organism>
<sequence length="145" mass="17582">MNAKFKLEKVLEHRERLYELEKNKLRELETKLRTITAQLMEMLETEKQKHAEKEEAKLSGQMQFVRMYDEYILKLEGHRKTMERMAHDARIAVERQKKKTVQAMNNHKIMLKLKEKHVKDYMAYLDKEEMKMIDELIVSRSGRNE</sequence>
<accession>A0A3R5V2L6</accession>
<evidence type="ECO:0000313" key="13">
    <source>
        <dbReference type="Proteomes" id="UP000287502"/>
    </source>
</evidence>
<dbReference type="GO" id="GO:0044781">
    <property type="term" value="P:bacterial-type flagellum organization"/>
    <property type="evidence" value="ECO:0007669"/>
    <property type="project" value="UniProtKB-KW"/>
</dbReference>
<dbReference type="KEGG" id="gtl:EP073_11750"/>
<evidence type="ECO:0000256" key="9">
    <source>
        <dbReference type="ARBA" id="ARBA00023136"/>
    </source>
</evidence>
<evidence type="ECO:0000256" key="7">
    <source>
        <dbReference type="ARBA" id="ARBA00022795"/>
    </source>
</evidence>
<keyword evidence="13" id="KW-1185">Reference proteome</keyword>
<dbReference type="OrthoDB" id="9799130at2"/>
<evidence type="ECO:0000256" key="3">
    <source>
        <dbReference type="ARBA" id="ARBA00020392"/>
    </source>
</evidence>
<evidence type="ECO:0000256" key="10">
    <source>
        <dbReference type="ARBA" id="ARBA00023225"/>
    </source>
</evidence>
<keyword evidence="8" id="KW-0653">Protein transport</keyword>
<dbReference type="GO" id="GO:0009288">
    <property type="term" value="C:bacterial-type flagellum"/>
    <property type="evidence" value="ECO:0007669"/>
    <property type="project" value="InterPro"/>
</dbReference>
<dbReference type="RefSeq" id="WP_128467346.1">
    <property type="nucleotide sequence ID" value="NZ_CP035108.1"/>
</dbReference>
<comment type="similarity">
    <text evidence="2">Belongs to the FliJ family.</text>
</comment>
<dbReference type="Pfam" id="PF02050">
    <property type="entry name" value="FliJ"/>
    <property type="match status" value="1"/>
</dbReference>
<proteinExistence type="inferred from homology"/>
<dbReference type="InterPro" id="IPR053716">
    <property type="entry name" value="Flag_assembly_chemotaxis_eff"/>
</dbReference>
<comment type="subcellular location">
    <subcellularLocation>
        <location evidence="1">Cell membrane</location>
        <topology evidence="1">Peripheral membrane protein</topology>
        <orientation evidence="1">Cytoplasmic side</orientation>
    </subcellularLocation>
</comment>
<evidence type="ECO:0000313" key="12">
    <source>
        <dbReference type="EMBL" id="QAR34052.1"/>
    </source>
</evidence>
<dbReference type="Proteomes" id="UP000287502">
    <property type="component" value="Chromosome"/>
</dbReference>